<gene>
    <name evidence="3" type="primary">LOC112284927</name>
    <name evidence="2" type="ORF">PHYPA_009970</name>
</gene>
<dbReference type="PANTHER" id="PTHR14000:SF1">
    <property type="entry name" value="HISTONE H2A DEUBIQUITINASE (DUF3755)"/>
    <property type="match status" value="1"/>
</dbReference>
<dbReference type="AlphaFoldDB" id="A0A2K1KAH4"/>
<protein>
    <recommendedName>
        <fullName evidence="5">Myb-like domain-containing protein</fullName>
    </recommendedName>
</protein>
<dbReference type="EMBL" id="ABEU02000007">
    <property type="protein sequence ID" value="PNR50784.1"/>
    <property type="molecule type" value="Genomic_DNA"/>
</dbReference>
<keyword evidence="4" id="KW-1185">Reference proteome</keyword>
<dbReference type="EnsemblPlants" id="Pp3c7_5440V3.1">
    <property type="protein sequence ID" value="Pp3c7_5440V3.1"/>
    <property type="gene ID" value="Pp3c7_5440"/>
</dbReference>
<dbReference type="Pfam" id="PF12579">
    <property type="entry name" value="DUF3755"/>
    <property type="match status" value="1"/>
</dbReference>
<dbReference type="KEGG" id="ppp:112284927"/>
<dbReference type="RefSeq" id="XP_024381084.1">
    <property type="nucleotide sequence ID" value="XM_024525316.2"/>
</dbReference>
<evidence type="ECO:0000256" key="1">
    <source>
        <dbReference type="SAM" id="MobiDB-lite"/>
    </source>
</evidence>
<dbReference type="PaxDb" id="3218-PP1S311_71V6.1"/>
<sequence>MGAPPSVSIKSEGSEGTAMTGSKGTEGGERTHGLQLLLHDTGLDLEWSPSEQSILNENLVKFANESSSMSKYVKIAALLPDKTVRDVALRCHWLSKNEDAKRKSEELAAKSHNDQKAFYKQGHSAVPMYTAPLPPMETDDGISFEGLRLCQAIGGTTGKLLEVNSQAILKIRANLAASQAQENTDLLVQVRDNIYAILNGMMSMPGIMSQMPPLPVKLNSELADSILPQPTPQPSAA</sequence>
<organism evidence="2">
    <name type="scientific">Physcomitrium patens</name>
    <name type="common">Spreading-leaved earth moss</name>
    <name type="synonym">Physcomitrella patens</name>
    <dbReference type="NCBI Taxonomy" id="3218"/>
    <lineage>
        <taxon>Eukaryota</taxon>
        <taxon>Viridiplantae</taxon>
        <taxon>Streptophyta</taxon>
        <taxon>Embryophyta</taxon>
        <taxon>Bryophyta</taxon>
        <taxon>Bryophytina</taxon>
        <taxon>Bryopsida</taxon>
        <taxon>Funariidae</taxon>
        <taxon>Funariales</taxon>
        <taxon>Funariaceae</taxon>
        <taxon>Physcomitrium</taxon>
    </lineage>
</organism>
<dbReference type="Proteomes" id="UP000006727">
    <property type="component" value="Chromosome 7"/>
</dbReference>
<dbReference type="EnsemblPlants" id="Pp3c7_5440V3.5">
    <property type="protein sequence ID" value="Pp3c7_5440V3.5"/>
    <property type="gene ID" value="Pp3c7_5440"/>
</dbReference>
<dbReference type="Gramene" id="Pp3c7_5440V3.5">
    <property type="protein sequence ID" value="Pp3c7_5440V3.5"/>
    <property type="gene ID" value="Pp3c7_5440"/>
</dbReference>
<evidence type="ECO:0008006" key="5">
    <source>
        <dbReference type="Google" id="ProtNLM"/>
    </source>
</evidence>
<accession>A0A2K1KAH4</accession>
<dbReference type="Gramene" id="Pp3c7_5440V3.1">
    <property type="protein sequence ID" value="Pp3c7_5440V3.1"/>
    <property type="gene ID" value="Pp3c7_5440"/>
</dbReference>
<dbReference type="OrthoDB" id="19768at2759"/>
<dbReference type="InterPro" id="IPR022228">
    <property type="entry name" value="DUF3755"/>
</dbReference>
<reference evidence="2 4" key="1">
    <citation type="journal article" date="2008" name="Science">
        <title>The Physcomitrella genome reveals evolutionary insights into the conquest of land by plants.</title>
        <authorList>
            <person name="Rensing S."/>
            <person name="Lang D."/>
            <person name="Zimmer A."/>
            <person name="Terry A."/>
            <person name="Salamov A."/>
            <person name="Shapiro H."/>
            <person name="Nishiyama T."/>
            <person name="Perroud P.-F."/>
            <person name="Lindquist E."/>
            <person name="Kamisugi Y."/>
            <person name="Tanahashi T."/>
            <person name="Sakakibara K."/>
            <person name="Fujita T."/>
            <person name="Oishi K."/>
            <person name="Shin-I T."/>
            <person name="Kuroki Y."/>
            <person name="Toyoda A."/>
            <person name="Suzuki Y."/>
            <person name="Hashimoto A."/>
            <person name="Yamaguchi K."/>
            <person name="Sugano A."/>
            <person name="Kohara Y."/>
            <person name="Fujiyama A."/>
            <person name="Anterola A."/>
            <person name="Aoki S."/>
            <person name="Ashton N."/>
            <person name="Barbazuk W.B."/>
            <person name="Barker E."/>
            <person name="Bennetzen J."/>
            <person name="Bezanilla M."/>
            <person name="Blankenship R."/>
            <person name="Cho S.H."/>
            <person name="Dutcher S."/>
            <person name="Estelle M."/>
            <person name="Fawcett J.A."/>
            <person name="Gundlach H."/>
            <person name="Hanada K."/>
            <person name="Heyl A."/>
            <person name="Hicks K.A."/>
            <person name="Hugh J."/>
            <person name="Lohr M."/>
            <person name="Mayer K."/>
            <person name="Melkozernov A."/>
            <person name="Murata T."/>
            <person name="Nelson D."/>
            <person name="Pils B."/>
            <person name="Prigge M."/>
            <person name="Reiss B."/>
            <person name="Renner T."/>
            <person name="Rombauts S."/>
            <person name="Rushton P."/>
            <person name="Sanderfoot A."/>
            <person name="Schween G."/>
            <person name="Shiu S.-H."/>
            <person name="Stueber K."/>
            <person name="Theodoulou F.L."/>
            <person name="Tu H."/>
            <person name="Van de Peer Y."/>
            <person name="Verrier P.J."/>
            <person name="Waters E."/>
            <person name="Wood A."/>
            <person name="Yang L."/>
            <person name="Cove D."/>
            <person name="Cuming A."/>
            <person name="Hasebe M."/>
            <person name="Lucas S."/>
            <person name="Mishler D.B."/>
            <person name="Reski R."/>
            <person name="Grigoriev I."/>
            <person name="Quatrano R.S."/>
            <person name="Boore J.L."/>
        </authorList>
    </citation>
    <scope>NUCLEOTIDE SEQUENCE [LARGE SCALE GENOMIC DNA]</scope>
    <source>
        <strain evidence="3 4">cv. Gransden 2004</strain>
    </source>
</reference>
<evidence type="ECO:0000313" key="4">
    <source>
        <dbReference type="Proteomes" id="UP000006727"/>
    </source>
</evidence>
<dbReference type="GeneID" id="112284927"/>
<reference evidence="3" key="3">
    <citation type="submission" date="2020-12" db="UniProtKB">
        <authorList>
            <consortium name="EnsemblPlants"/>
        </authorList>
    </citation>
    <scope>IDENTIFICATION</scope>
</reference>
<dbReference type="PANTHER" id="PTHR14000">
    <property type="entry name" value="FINGER CCCH DOMAIN PROTEIN, PUTATIVE (DUF3755)-RELATED"/>
    <property type="match status" value="1"/>
</dbReference>
<feature type="region of interest" description="Disordered" evidence="1">
    <location>
        <begin position="1"/>
        <end position="29"/>
    </location>
</feature>
<evidence type="ECO:0000313" key="3">
    <source>
        <dbReference type="EnsemblPlants" id="Pp3c7_5440V3.1"/>
    </source>
</evidence>
<evidence type="ECO:0000313" key="2">
    <source>
        <dbReference type="EMBL" id="PNR50784.1"/>
    </source>
</evidence>
<dbReference type="OMA" id="AAMAMKH"/>
<reference evidence="2 4" key="2">
    <citation type="journal article" date="2018" name="Plant J.">
        <title>The Physcomitrella patens chromosome-scale assembly reveals moss genome structure and evolution.</title>
        <authorList>
            <person name="Lang D."/>
            <person name="Ullrich K.K."/>
            <person name="Murat F."/>
            <person name="Fuchs J."/>
            <person name="Jenkins J."/>
            <person name="Haas F.B."/>
            <person name="Piednoel M."/>
            <person name="Gundlach H."/>
            <person name="Van Bel M."/>
            <person name="Meyberg R."/>
            <person name="Vives C."/>
            <person name="Morata J."/>
            <person name="Symeonidi A."/>
            <person name="Hiss M."/>
            <person name="Muchero W."/>
            <person name="Kamisugi Y."/>
            <person name="Saleh O."/>
            <person name="Blanc G."/>
            <person name="Decker E.L."/>
            <person name="van Gessel N."/>
            <person name="Grimwood J."/>
            <person name="Hayes R.D."/>
            <person name="Graham S.W."/>
            <person name="Gunter L.E."/>
            <person name="McDaniel S.F."/>
            <person name="Hoernstein S.N.W."/>
            <person name="Larsson A."/>
            <person name="Li F.W."/>
            <person name="Perroud P.F."/>
            <person name="Phillips J."/>
            <person name="Ranjan P."/>
            <person name="Rokshar D.S."/>
            <person name="Rothfels C.J."/>
            <person name="Schneider L."/>
            <person name="Shu S."/>
            <person name="Stevenson D.W."/>
            <person name="Thummler F."/>
            <person name="Tillich M."/>
            <person name="Villarreal Aguilar J.C."/>
            <person name="Widiez T."/>
            <person name="Wong G.K."/>
            <person name="Wymore A."/>
            <person name="Zhang Y."/>
            <person name="Zimmer A.D."/>
            <person name="Quatrano R.S."/>
            <person name="Mayer K.F.X."/>
            <person name="Goodstein D."/>
            <person name="Casacuberta J.M."/>
            <person name="Vandepoele K."/>
            <person name="Reski R."/>
            <person name="Cuming A.C."/>
            <person name="Tuskan G.A."/>
            <person name="Maumus F."/>
            <person name="Salse J."/>
            <person name="Schmutz J."/>
            <person name="Rensing S.A."/>
        </authorList>
    </citation>
    <scope>NUCLEOTIDE SEQUENCE [LARGE SCALE GENOMIC DNA]</scope>
    <source>
        <strain evidence="3 4">cv. Gransden 2004</strain>
    </source>
</reference>
<proteinExistence type="predicted"/>
<name>A0A2K1KAH4_PHYPA</name>